<dbReference type="GO" id="GO:0003887">
    <property type="term" value="F:DNA-directed DNA polymerase activity"/>
    <property type="evidence" value="ECO:0007669"/>
    <property type="project" value="UniProtKB-EC"/>
</dbReference>
<dbReference type="NCBIfam" id="NF005972">
    <property type="entry name" value="PRK08058.1"/>
    <property type="match status" value="1"/>
</dbReference>
<dbReference type="EC" id="2.7.7.7" evidence="1"/>
<protein>
    <recommendedName>
        <fullName evidence="2">DNA polymerase III subunit delta'</fullName>
        <ecNumber evidence="1">2.7.7.7</ecNumber>
    </recommendedName>
</protein>
<dbReference type="InterPro" id="IPR027417">
    <property type="entry name" value="P-loop_NTPase"/>
</dbReference>
<dbReference type="Gene3D" id="3.40.50.300">
    <property type="entry name" value="P-loop containing nucleotide triphosphate hydrolases"/>
    <property type="match status" value="1"/>
</dbReference>
<dbReference type="Pfam" id="PF09115">
    <property type="entry name" value="DNApol3-delta_C"/>
    <property type="match status" value="1"/>
</dbReference>
<evidence type="ECO:0000259" key="8">
    <source>
        <dbReference type="Pfam" id="PF09115"/>
    </source>
</evidence>
<dbReference type="Pfam" id="PF13177">
    <property type="entry name" value="DNA_pol3_delta2"/>
    <property type="match status" value="1"/>
</dbReference>
<name>A0ABT5VKQ0_9BACI</name>
<dbReference type="PANTHER" id="PTHR11669">
    <property type="entry name" value="REPLICATION FACTOR C / DNA POLYMERASE III GAMMA-TAU SUBUNIT"/>
    <property type="match status" value="1"/>
</dbReference>
<comment type="caution">
    <text evidence="9">The sequence shown here is derived from an EMBL/GenBank/DDBJ whole genome shotgun (WGS) entry which is preliminary data.</text>
</comment>
<keyword evidence="4 9" id="KW-0548">Nucleotidyltransferase</keyword>
<evidence type="ECO:0000313" key="9">
    <source>
        <dbReference type="EMBL" id="MDE5416016.1"/>
    </source>
</evidence>
<proteinExistence type="predicted"/>
<reference evidence="9" key="1">
    <citation type="submission" date="2024-05" db="EMBL/GenBank/DDBJ databases">
        <title>Alkalihalobacillus sp. strain MEB203 novel alkaliphilic bacterium from Lonar Lake, India.</title>
        <authorList>
            <person name="Joshi A."/>
            <person name="Thite S."/>
            <person name="Mengade P."/>
        </authorList>
    </citation>
    <scope>NUCLEOTIDE SEQUENCE</scope>
    <source>
        <strain evidence="9">MEB 203</strain>
    </source>
</reference>
<keyword evidence="10" id="KW-1185">Reference proteome</keyword>
<dbReference type="Proteomes" id="UP001148125">
    <property type="component" value="Unassembled WGS sequence"/>
</dbReference>
<evidence type="ECO:0000256" key="7">
    <source>
        <dbReference type="ARBA" id="ARBA00049244"/>
    </source>
</evidence>
<evidence type="ECO:0000256" key="1">
    <source>
        <dbReference type="ARBA" id="ARBA00012417"/>
    </source>
</evidence>
<sequence length="328" mass="37811">MTWEQLNQTQHKVVQILTNSITKDRLTHAYVFEGSRGTRKMEVALQLGKSYFCKEKTTAEPCGQCSDCKRVASGNHPDVHLISPDGQSIKKQQVELLRTEFSYRGMESSQKFYIIKHAEKMTPSAANSLLKFLEEPEAPTIAVLLTENLHQMLNTIISRSQVLSFTPLSNREMEKVLVDEGLSRPIAKILTEMTSNLEDARQLCQEDWIVQARNVVLQLTEEVYSRPQQMFFTLQEKWLPHFKGKEELGLGIDLLLLWYRDLLYTQLGEKDGLIFVDQLERLDHQALYSSQEKISRQMSAIFDAKRHLSSNVNPQLLMERLLLRLQEG</sequence>
<dbReference type="EMBL" id="JAOTPO010000024">
    <property type="protein sequence ID" value="MDE5416016.1"/>
    <property type="molecule type" value="Genomic_DNA"/>
</dbReference>
<keyword evidence="3 9" id="KW-0808">Transferase</keyword>
<accession>A0ABT5VKQ0</accession>
<dbReference type="SUPFAM" id="SSF52540">
    <property type="entry name" value="P-loop containing nucleoside triphosphate hydrolases"/>
    <property type="match status" value="1"/>
</dbReference>
<keyword evidence="6" id="KW-0239">DNA-directed DNA polymerase</keyword>
<evidence type="ECO:0000256" key="2">
    <source>
        <dbReference type="ARBA" id="ARBA00014363"/>
    </source>
</evidence>
<dbReference type="InterPro" id="IPR004622">
    <property type="entry name" value="DNA_pol_HolB"/>
</dbReference>
<organism evidence="9 10">
    <name type="scientific">Alkalihalobacterium chitinilyticum</name>
    <dbReference type="NCBI Taxonomy" id="2980103"/>
    <lineage>
        <taxon>Bacteria</taxon>
        <taxon>Bacillati</taxon>
        <taxon>Bacillota</taxon>
        <taxon>Bacilli</taxon>
        <taxon>Bacillales</taxon>
        <taxon>Bacillaceae</taxon>
        <taxon>Alkalihalobacterium</taxon>
    </lineage>
</organism>
<dbReference type="PANTHER" id="PTHR11669:SF8">
    <property type="entry name" value="DNA POLYMERASE III SUBUNIT DELTA"/>
    <property type="match status" value="1"/>
</dbReference>
<dbReference type="RefSeq" id="WP_275120600.1">
    <property type="nucleotide sequence ID" value="NZ_JAOTPO010000024.1"/>
</dbReference>
<dbReference type="InterPro" id="IPR050238">
    <property type="entry name" value="DNA_Rep/Repair_Clamp_Loader"/>
</dbReference>
<evidence type="ECO:0000256" key="3">
    <source>
        <dbReference type="ARBA" id="ARBA00022679"/>
    </source>
</evidence>
<comment type="catalytic activity">
    <reaction evidence="7">
        <text>DNA(n) + a 2'-deoxyribonucleoside 5'-triphosphate = DNA(n+1) + diphosphate</text>
        <dbReference type="Rhea" id="RHEA:22508"/>
        <dbReference type="Rhea" id="RHEA-COMP:17339"/>
        <dbReference type="Rhea" id="RHEA-COMP:17340"/>
        <dbReference type="ChEBI" id="CHEBI:33019"/>
        <dbReference type="ChEBI" id="CHEBI:61560"/>
        <dbReference type="ChEBI" id="CHEBI:173112"/>
        <dbReference type="EC" id="2.7.7.7"/>
    </reaction>
</comment>
<gene>
    <name evidence="9" type="primary">holB</name>
    <name evidence="9" type="ORF">N7Z68_22035</name>
</gene>
<evidence type="ECO:0000313" key="10">
    <source>
        <dbReference type="Proteomes" id="UP001148125"/>
    </source>
</evidence>
<feature type="domain" description="DNA polymerase III delta subunit C-terminal" evidence="8">
    <location>
        <begin position="251"/>
        <end position="326"/>
    </location>
</feature>
<evidence type="ECO:0000256" key="6">
    <source>
        <dbReference type="ARBA" id="ARBA00022932"/>
    </source>
</evidence>
<dbReference type="NCBIfam" id="TIGR00678">
    <property type="entry name" value="holB"/>
    <property type="match status" value="1"/>
</dbReference>
<keyword evidence="5" id="KW-0235">DNA replication</keyword>
<evidence type="ECO:0000256" key="5">
    <source>
        <dbReference type="ARBA" id="ARBA00022705"/>
    </source>
</evidence>
<dbReference type="InterPro" id="IPR015199">
    <property type="entry name" value="DNA_pol_III_delta_C"/>
</dbReference>
<evidence type="ECO:0000256" key="4">
    <source>
        <dbReference type="ARBA" id="ARBA00022695"/>
    </source>
</evidence>